<protein>
    <submittedName>
        <fullName evidence="6">Efflux RND transporter periplasmic adaptor subunit</fullName>
    </submittedName>
</protein>
<organism evidence="6 7">
    <name type="scientific">Shewanella corallii</name>
    <dbReference type="NCBI Taxonomy" id="560080"/>
    <lineage>
        <taxon>Bacteria</taxon>
        <taxon>Pseudomonadati</taxon>
        <taxon>Pseudomonadota</taxon>
        <taxon>Gammaproteobacteria</taxon>
        <taxon>Alteromonadales</taxon>
        <taxon>Shewanellaceae</taxon>
        <taxon>Shewanella</taxon>
    </lineage>
</organism>
<feature type="domain" description="CusB-like beta-barrel" evidence="4">
    <location>
        <begin position="196"/>
        <end position="268"/>
    </location>
</feature>
<comment type="caution">
    <text evidence="6">The sequence shown here is derived from an EMBL/GenBank/DDBJ whole genome shotgun (WGS) entry which is preliminary data.</text>
</comment>
<evidence type="ECO:0000256" key="1">
    <source>
        <dbReference type="ARBA" id="ARBA00009477"/>
    </source>
</evidence>
<dbReference type="EMBL" id="JAKIKT010000003">
    <property type="protein sequence ID" value="MCL2914142.1"/>
    <property type="molecule type" value="Genomic_DNA"/>
</dbReference>
<sequence>MKKIIIGVLVLGIGAAGYFYWPKQESNGRSGPRGPVKVVVTEAAMAQVRDEVEALGTLKANEAVSITPKVTDVVTEIHFDDGNLVEQGSLLVQLQDVEQQARVKAAKVKLEEQMRELARIRSLVSNKTVAELERDRLQSQLDTARAELEAAQSSLTDRRIAAPFAGRLGLRQVSIGGLVTPGTLITTLDDISVVKLDFTVPERFIAQMKPGKSVEALSTAYPDEVFVGTVSSIDSRVDPATRAVTVRAQIANPELKLLPGMLMQVKLIRDTREALMVPESAIIPISDRHYLYLVVEGKIERRQVTIGSRERGWVEITEGLTPGESVVIRGIMKVRPGSEVTTEQGERFTFKDKTDTERG</sequence>
<dbReference type="Gene3D" id="1.10.287.470">
    <property type="entry name" value="Helix hairpin bin"/>
    <property type="match status" value="1"/>
</dbReference>
<dbReference type="PANTHER" id="PTHR30469:SF16">
    <property type="entry name" value="HAE1 FAMILY EFFLUX PUMP MFP COMPONENT"/>
    <property type="match status" value="1"/>
</dbReference>
<dbReference type="InterPro" id="IPR058792">
    <property type="entry name" value="Beta-barrel_RND_2"/>
</dbReference>
<dbReference type="Proteomes" id="UP001202831">
    <property type="component" value="Unassembled WGS sequence"/>
</dbReference>
<dbReference type="Gene3D" id="2.40.30.170">
    <property type="match status" value="1"/>
</dbReference>
<proteinExistence type="inferred from homology"/>
<keyword evidence="7" id="KW-1185">Reference proteome</keyword>
<gene>
    <name evidence="6" type="ORF">L2725_10205</name>
</gene>
<feature type="domain" description="YknX-like C-terminal permuted SH3-like" evidence="5">
    <location>
        <begin position="274"/>
        <end position="341"/>
    </location>
</feature>
<dbReference type="Gene3D" id="2.40.420.20">
    <property type="match status" value="1"/>
</dbReference>
<feature type="domain" description="Multidrug resistance protein MdtA-like barrel-sandwich hybrid" evidence="3">
    <location>
        <begin position="63"/>
        <end position="183"/>
    </location>
</feature>
<evidence type="ECO:0000259" key="5">
    <source>
        <dbReference type="Pfam" id="PF25989"/>
    </source>
</evidence>
<feature type="coiled-coil region" evidence="2">
    <location>
        <begin position="103"/>
        <end position="154"/>
    </location>
</feature>
<dbReference type="InterPro" id="IPR058637">
    <property type="entry name" value="YknX-like_C"/>
</dbReference>
<dbReference type="InterPro" id="IPR006143">
    <property type="entry name" value="RND_pump_MFP"/>
</dbReference>
<evidence type="ECO:0000256" key="2">
    <source>
        <dbReference type="SAM" id="Coils"/>
    </source>
</evidence>
<dbReference type="Pfam" id="PF25954">
    <property type="entry name" value="Beta-barrel_RND_2"/>
    <property type="match status" value="1"/>
</dbReference>
<dbReference type="Gene3D" id="2.40.50.100">
    <property type="match status" value="1"/>
</dbReference>
<accession>A0ABT0N6R1</accession>
<evidence type="ECO:0000259" key="4">
    <source>
        <dbReference type="Pfam" id="PF25954"/>
    </source>
</evidence>
<dbReference type="PANTHER" id="PTHR30469">
    <property type="entry name" value="MULTIDRUG RESISTANCE PROTEIN MDTA"/>
    <property type="match status" value="1"/>
</dbReference>
<name>A0ABT0N6R1_9GAMM</name>
<dbReference type="Pfam" id="PF25917">
    <property type="entry name" value="BSH_RND"/>
    <property type="match status" value="1"/>
</dbReference>
<dbReference type="RefSeq" id="WP_249248861.1">
    <property type="nucleotide sequence ID" value="NZ_JAKIKT010000003.1"/>
</dbReference>
<evidence type="ECO:0000259" key="3">
    <source>
        <dbReference type="Pfam" id="PF25917"/>
    </source>
</evidence>
<dbReference type="NCBIfam" id="TIGR01730">
    <property type="entry name" value="RND_mfp"/>
    <property type="match status" value="1"/>
</dbReference>
<evidence type="ECO:0000313" key="7">
    <source>
        <dbReference type="Proteomes" id="UP001202831"/>
    </source>
</evidence>
<dbReference type="SUPFAM" id="SSF111369">
    <property type="entry name" value="HlyD-like secretion proteins"/>
    <property type="match status" value="1"/>
</dbReference>
<reference evidence="6 7" key="1">
    <citation type="submission" date="2022-01" db="EMBL/GenBank/DDBJ databases">
        <title>Whole genome-based taxonomy of the Shewanellaceae.</title>
        <authorList>
            <person name="Martin-Rodriguez A.J."/>
        </authorList>
    </citation>
    <scope>NUCLEOTIDE SEQUENCE [LARGE SCALE GENOMIC DNA]</scope>
    <source>
        <strain evidence="6 7">DSM 21332</strain>
    </source>
</reference>
<dbReference type="InterPro" id="IPR058625">
    <property type="entry name" value="MdtA-like_BSH"/>
</dbReference>
<dbReference type="Pfam" id="PF25989">
    <property type="entry name" value="YknX_C"/>
    <property type="match status" value="1"/>
</dbReference>
<comment type="similarity">
    <text evidence="1">Belongs to the membrane fusion protein (MFP) (TC 8.A.1) family.</text>
</comment>
<evidence type="ECO:0000313" key="6">
    <source>
        <dbReference type="EMBL" id="MCL2914142.1"/>
    </source>
</evidence>
<keyword evidence="2" id="KW-0175">Coiled coil</keyword>